<accession>A0A5M6I486</accession>
<gene>
    <name evidence="2" type="ORF">F1188_20435</name>
</gene>
<dbReference type="OrthoDB" id="193051at2"/>
<organism evidence="2 3">
    <name type="scientific">Roseospira marina</name>
    <dbReference type="NCBI Taxonomy" id="140057"/>
    <lineage>
        <taxon>Bacteria</taxon>
        <taxon>Pseudomonadati</taxon>
        <taxon>Pseudomonadota</taxon>
        <taxon>Alphaproteobacteria</taxon>
        <taxon>Rhodospirillales</taxon>
        <taxon>Rhodospirillaceae</taxon>
        <taxon>Roseospira</taxon>
    </lineage>
</organism>
<feature type="region of interest" description="Disordered" evidence="1">
    <location>
        <begin position="167"/>
        <end position="190"/>
    </location>
</feature>
<dbReference type="EMBL" id="VWPJ01000049">
    <property type="protein sequence ID" value="KAA5602625.1"/>
    <property type="molecule type" value="Genomic_DNA"/>
</dbReference>
<dbReference type="AlphaFoldDB" id="A0A5M6I486"/>
<keyword evidence="3" id="KW-1185">Reference proteome</keyword>
<proteinExistence type="predicted"/>
<dbReference type="RefSeq" id="WP_150064300.1">
    <property type="nucleotide sequence ID" value="NZ_JACHII010000045.1"/>
</dbReference>
<sequence>MPAGWMVRKLDSLAGAVVGAAGGAAASQWREFLQQYLQRLGGHLDEARRNLEHLTGLHALADAAEKPVVAGMMADGRERVGALVEAMRALTEADPLTQPIMFLRTLDPAIAQATLDRFQPALPLDTASLMWAGGGLILALVAYEGIKGAAWVPVAVGRRSLRRRRVRESGRRRARESGRPVSAGRLEPRL</sequence>
<protein>
    <submittedName>
        <fullName evidence="2">DUF2937 family protein</fullName>
    </submittedName>
</protein>
<comment type="caution">
    <text evidence="2">The sequence shown here is derived from an EMBL/GenBank/DDBJ whole genome shotgun (WGS) entry which is preliminary data.</text>
</comment>
<name>A0A5M6I486_9PROT</name>
<dbReference type="Proteomes" id="UP000324065">
    <property type="component" value="Unassembled WGS sequence"/>
</dbReference>
<evidence type="ECO:0000256" key="1">
    <source>
        <dbReference type="SAM" id="MobiDB-lite"/>
    </source>
</evidence>
<dbReference type="Pfam" id="PF11157">
    <property type="entry name" value="DUF2937"/>
    <property type="match status" value="2"/>
</dbReference>
<feature type="compositionally biased region" description="Basic and acidic residues" evidence="1">
    <location>
        <begin position="167"/>
        <end position="178"/>
    </location>
</feature>
<evidence type="ECO:0000313" key="3">
    <source>
        <dbReference type="Proteomes" id="UP000324065"/>
    </source>
</evidence>
<dbReference type="InterPro" id="IPR022584">
    <property type="entry name" value="DUF2937"/>
</dbReference>
<evidence type="ECO:0000313" key="2">
    <source>
        <dbReference type="EMBL" id="KAA5602625.1"/>
    </source>
</evidence>
<reference evidence="2 3" key="1">
    <citation type="submission" date="2019-09" db="EMBL/GenBank/DDBJ databases">
        <title>Genome sequence of Roseospira marina, one of the more divergent members of the non-sulfur purple photosynthetic bacterial family, the Rhodospirillaceae.</title>
        <authorList>
            <person name="Meyer T."/>
            <person name="Kyndt J."/>
        </authorList>
    </citation>
    <scope>NUCLEOTIDE SEQUENCE [LARGE SCALE GENOMIC DNA]</scope>
    <source>
        <strain evidence="2 3">DSM 15113</strain>
    </source>
</reference>